<keyword evidence="5" id="KW-0170">Cobalt</keyword>
<evidence type="ECO:0000256" key="5">
    <source>
        <dbReference type="ARBA" id="ARBA00023285"/>
    </source>
</evidence>
<keyword evidence="4" id="KW-0413">Isomerase</keyword>
<reference evidence="7" key="1">
    <citation type="submission" date="2018-05" db="EMBL/GenBank/DDBJ databases">
        <authorList>
            <person name="Lanie J.A."/>
            <person name="Ng W.-L."/>
            <person name="Kazmierczak K.M."/>
            <person name="Andrzejewski T.M."/>
            <person name="Davidsen T.M."/>
            <person name="Wayne K.J."/>
            <person name="Tettelin H."/>
            <person name="Glass J.I."/>
            <person name="Rusch D."/>
            <person name="Podicherti R."/>
            <person name="Tsui H.-C.T."/>
            <person name="Winkler M.E."/>
        </authorList>
    </citation>
    <scope>NUCLEOTIDE SEQUENCE</scope>
</reference>
<keyword evidence="2" id="KW-0846">Cobalamin</keyword>
<dbReference type="GO" id="GO:0016853">
    <property type="term" value="F:isomerase activity"/>
    <property type="evidence" value="ECO:0007669"/>
    <property type="project" value="UniProtKB-KW"/>
</dbReference>
<accession>A0A381QPC1</accession>
<dbReference type="GO" id="GO:0031419">
    <property type="term" value="F:cobalamin binding"/>
    <property type="evidence" value="ECO:0007669"/>
    <property type="project" value="UniProtKB-KW"/>
</dbReference>
<evidence type="ECO:0000256" key="2">
    <source>
        <dbReference type="ARBA" id="ARBA00022628"/>
    </source>
</evidence>
<sequence>VLAKLGLDGHDRGLKVVARILRDAGMEVVYLGLRQTTETIVDAVEQEDADVVGISMLNAGHLTLGPRIVDALAEAGLDVPVVIGGIVPDEDRPALADAGVAGVLGPGAPTDEVVAGIRDAVAARGR</sequence>
<dbReference type="EMBL" id="UINC01001442">
    <property type="protein sequence ID" value="SUZ80804.1"/>
    <property type="molecule type" value="Genomic_DNA"/>
</dbReference>
<organism evidence="7">
    <name type="scientific">marine metagenome</name>
    <dbReference type="NCBI Taxonomy" id="408172"/>
    <lineage>
        <taxon>unclassified sequences</taxon>
        <taxon>metagenomes</taxon>
        <taxon>ecological metagenomes</taxon>
    </lineage>
</organism>
<evidence type="ECO:0000256" key="3">
    <source>
        <dbReference type="ARBA" id="ARBA00022723"/>
    </source>
</evidence>
<feature type="non-terminal residue" evidence="7">
    <location>
        <position position="1"/>
    </location>
</feature>
<dbReference type="PANTHER" id="PTHR48101:SF1">
    <property type="entry name" value="METHYLMALONYL-COA MUTASE, LARGE SUBUNIT"/>
    <property type="match status" value="1"/>
</dbReference>
<dbReference type="Gene3D" id="3.40.50.280">
    <property type="entry name" value="Cobalamin-binding domain"/>
    <property type="match status" value="1"/>
</dbReference>
<evidence type="ECO:0000259" key="6">
    <source>
        <dbReference type="PROSITE" id="PS51332"/>
    </source>
</evidence>
<dbReference type="PROSITE" id="PS51332">
    <property type="entry name" value="B12_BINDING"/>
    <property type="match status" value="1"/>
</dbReference>
<dbReference type="Pfam" id="PF02310">
    <property type="entry name" value="B12-binding"/>
    <property type="match status" value="1"/>
</dbReference>
<dbReference type="NCBIfam" id="TIGR00640">
    <property type="entry name" value="acid_CoA_mut_C"/>
    <property type="match status" value="1"/>
</dbReference>
<dbReference type="InterPro" id="IPR006159">
    <property type="entry name" value="Acid_CoA_mut_C"/>
</dbReference>
<dbReference type="InterPro" id="IPR036724">
    <property type="entry name" value="Cobalamin-bd_sf"/>
</dbReference>
<protein>
    <recommendedName>
        <fullName evidence="6">B12-binding domain-containing protein</fullName>
    </recommendedName>
</protein>
<evidence type="ECO:0000313" key="7">
    <source>
        <dbReference type="EMBL" id="SUZ80804.1"/>
    </source>
</evidence>
<evidence type="ECO:0000256" key="1">
    <source>
        <dbReference type="ARBA" id="ARBA00001922"/>
    </source>
</evidence>
<proteinExistence type="predicted"/>
<dbReference type="InterPro" id="IPR006158">
    <property type="entry name" value="Cobalamin-bd"/>
</dbReference>
<name>A0A381QPC1_9ZZZZ</name>
<evidence type="ECO:0000256" key="4">
    <source>
        <dbReference type="ARBA" id="ARBA00023235"/>
    </source>
</evidence>
<keyword evidence="3" id="KW-0479">Metal-binding</keyword>
<dbReference type="AlphaFoldDB" id="A0A381QPC1"/>
<dbReference type="PANTHER" id="PTHR48101">
    <property type="entry name" value="METHYLMALONYL-COA MUTASE, MITOCHONDRIAL-RELATED"/>
    <property type="match status" value="1"/>
</dbReference>
<gene>
    <name evidence="7" type="ORF">METZ01_LOCUS33658</name>
</gene>
<feature type="domain" description="B12-binding" evidence="6">
    <location>
        <begin position="1"/>
        <end position="124"/>
    </location>
</feature>
<dbReference type="SUPFAM" id="SSF52242">
    <property type="entry name" value="Cobalamin (vitamin B12)-binding domain"/>
    <property type="match status" value="1"/>
</dbReference>
<dbReference type="GO" id="GO:0046872">
    <property type="term" value="F:metal ion binding"/>
    <property type="evidence" value="ECO:0007669"/>
    <property type="project" value="UniProtKB-KW"/>
</dbReference>
<comment type="cofactor">
    <cofactor evidence="1">
        <name>adenosylcob(III)alamin</name>
        <dbReference type="ChEBI" id="CHEBI:18408"/>
    </cofactor>
</comment>